<dbReference type="AlphaFoldDB" id="A0A0K8QR27"/>
<dbReference type="Gene3D" id="1.10.287.470">
    <property type="entry name" value="Helix hairpin bin"/>
    <property type="match status" value="1"/>
</dbReference>
<dbReference type="EMBL" id="DF952378">
    <property type="protein sequence ID" value="GAN43648.1"/>
    <property type="molecule type" value="Genomic_DNA"/>
</dbReference>
<organism evidence="4">
    <name type="scientific">Mizugakiibacter sediminis</name>
    <dbReference type="NCBI Taxonomy" id="1475481"/>
    <lineage>
        <taxon>Bacteria</taxon>
        <taxon>Pseudomonadati</taxon>
        <taxon>Pseudomonadota</taxon>
        <taxon>Gammaproteobacteria</taxon>
        <taxon>Lysobacterales</taxon>
        <taxon>Rhodanobacteraceae</taxon>
        <taxon>Mizugakiibacter</taxon>
    </lineage>
</organism>
<dbReference type="Pfam" id="PF25973">
    <property type="entry name" value="BSH_CzcB"/>
    <property type="match status" value="1"/>
</dbReference>
<evidence type="ECO:0000313" key="5">
    <source>
        <dbReference type="Proteomes" id="UP000253740"/>
    </source>
</evidence>
<reference evidence="3" key="1">
    <citation type="submission" date="2015-03" db="EMBL/GenBank/DDBJ databases">
        <title>Draft genome sequence of Mizugakiibacter sediminis skMP5.</title>
        <authorList>
            <person name="Watanabe T."/>
            <person name="Kojima H."/>
            <person name="Fukui M."/>
        </authorList>
    </citation>
    <scope>NUCLEOTIDE SEQUENCE</scope>
    <source>
        <strain evidence="3">SkMP5</strain>
    </source>
</reference>
<dbReference type="Gene3D" id="3.30.70.1320">
    <property type="entry name" value="Multidrug efflux transporter AcrB pore domain like"/>
    <property type="match status" value="1"/>
</dbReference>
<dbReference type="InterPro" id="IPR058647">
    <property type="entry name" value="BSH_CzcB-like"/>
</dbReference>
<evidence type="ECO:0000256" key="1">
    <source>
        <dbReference type="ARBA" id="ARBA00022448"/>
    </source>
</evidence>
<protein>
    <submittedName>
        <fullName evidence="4">RND family efflux transporter, MFP subunit</fullName>
    </submittedName>
    <submittedName>
        <fullName evidence="3">RND transporter</fullName>
    </submittedName>
</protein>
<proteinExistence type="predicted"/>
<evidence type="ECO:0000259" key="2">
    <source>
        <dbReference type="Pfam" id="PF25973"/>
    </source>
</evidence>
<keyword evidence="1" id="KW-0813">Transport</keyword>
<evidence type="ECO:0000313" key="4">
    <source>
        <dbReference type="EMBL" id="GAP67335.1"/>
    </source>
</evidence>
<dbReference type="SUPFAM" id="SSF82693">
    <property type="entry name" value="Multidrug efflux transporter AcrB pore domain, PN1, PN2, PC1 and PC2 subdomains"/>
    <property type="match status" value="1"/>
</dbReference>
<accession>A0A0K8QR27</accession>
<dbReference type="PANTHER" id="PTHR30097">
    <property type="entry name" value="CATION EFFLUX SYSTEM PROTEIN CUSB"/>
    <property type="match status" value="1"/>
</dbReference>
<name>A0A0K8QR27_9GAMM</name>
<keyword evidence="5" id="KW-1185">Reference proteome</keyword>
<sequence length="261" mass="27510">MCSGSAPPVARLLVAQGDPVERGQPLATVTSPDFAAAPGAYRKAAVTATNARRIADNDADMQAHHAISQREAEQAQTDAVAAEADRAAALQALVALDIDPRALSTLRAGKDAPRVDGVIRAPIAGTVVEKNISPGQLLQAGSTPCFTIADLSRVWVNANVFGDDVGSVHTSDPASNSLGEGAKPLPGKVTLGIAPRLGEFGYMDQNDAVEGVILLRTGEKTLDVLRAIEAKTRELNQDILPRDVKIHPFYDLSHLIDETTR</sequence>
<dbReference type="HOGENOM" id="CLU_1064832_0_0_6"/>
<dbReference type="InterPro" id="IPR051909">
    <property type="entry name" value="MFP_Cation_Efflux"/>
</dbReference>
<dbReference type="OrthoDB" id="9806939at2"/>
<evidence type="ECO:0000313" key="3">
    <source>
        <dbReference type="EMBL" id="GAN43648.1"/>
    </source>
</evidence>
<feature type="domain" description="CzcB-like barrel-sandwich hybrid" evidence="2">
    <location>
        <begin position="11"/>
        <end position="150"/>
    </location>
</feature>
<dbReference type="EMBL" id="DF970260">
    <property type="protein sequence ID" value="GAP67335.1"/>
    <property type="molecule type" value="Genomic_DNA"/>
</dbReference>
<gene>
    <name evidence="3" type="ORF">MBSD_0157</name>
    <name evidence="4" type="ORF">MBSD_n2656</name>
</gene>
<dbReference type="Gene3D" id="2.40.30.170">
    <property type="match status" value="1"/>
</dbReference>
<dbReference type="STRING" id="1475481.GCA_000953855_02709"/>
<dbReference type="SUPFAM" id="SSF111369">
    <property type="entry name" value="HlyD-like secretion proteins"/>
    <property type="match status" value="1"/>
</dbReference>
<reference evidence="4" key="2">
    <citation type="submission" date="2015-08" db="EMBL/GenBank/DDBJ databases">
        <title>Complete DNA Sequence of Pseudomonas syringae pv. actinidiae, the Causal Agent of Kiwifruit Canker Disease.</title>
        <authorList>
            <person name="Rikkerink E.H.A."/>
            <person name="Fineran P.C."/>
        </authorList>
    </citation>
    <scope>NUCLEOTIDE SEQUENCE</scope>
    <source>
        <strain evidence="4">SkMP5</strain>
    </source>
</reference>
<dbReference type="Proteomes" id="UP000253740">
    <property type="component" value="Unassembled WGS sequence"/>
</dbReference>
<dbReference type="Gene3D" id="2.40.50.100">
    <property type="match status" value="1"/>
</dbReference>